<keyword evidence="2" id="KW-1185">Reference proteome</keyword>
<name>A0A3G8Y154_9FLAO</name>
<dbReference type="RefSeq" id="WP_124801477.1">
    <property type="nucleotide sequence ID" value="NZ_CP034161.1"/>
</dbReference>
<dbReference type="AlphaFoldDB" id="A0A3G8Y154"/>
<sequence length="232" mass="27408">MEDSVKNYLNEISDSSEPSYQHLLKFVNRKKLEDGMNKRDSFLNSDDDLGLIPQKNCVGILNVHSQGNSICENKFTEIMHIINHFSEDSFYFLTDAIKSDDLEGVLFDFPTEINWNEFSNGQKYFGETFFSSIVPYNFWLGENWLRQVMAYFDDIYIPKLKKTLNFPSELIVIHQSDFNDIEKLYSYKYGKIISILEYKDFLEPIFENGFKYLLTQNIYITKNSIEYLRSQL</sequence>
<dbReference type="Proteomes" id="UP000281810">
    <property type="component" value="Chromosome"/>
</dbReference>
<reference evidence="2" key="1">
    <citation type="submission" date="2018-11" db="EMBL/GenBank/DDBJ databases">
        <title>Proposal to divide the Flavobacteriaceae and reorganize its genera based on Amino Acid Identity values calculated from whole genome sequences.</title>
        <authorList>
            <person name="Nicholson A.C."/>
            <person name="Gulvik C.A."/>
            <person name="Whitney A.M."/>
            <person name="Humrighouse B.W."/>
            <person name="Bell M."/>
            <person name="Holmes B."/>
            <person name="Steigerwalt A.B."/>
            <person name="Villarma A."/>
            <person name="Sheth M."/>
            <person name="Batra D."/>
            <person name="Pryor J."/>
            <person name="Bernardet J.-F."/>
            <person name="Hugo C."/>
            <person name="Kampfer P."/>
            <person name="Newman J.D."/>
            <person name="McQuiston J.R."/>
        </authorList>
    </citation>
    <scope>NUCLEOTIDE SEQUENCE [LARGE SCALE GENOMIC DNA]</scope>
    <source>
        <strain evidence="2">F5649</strain>
    </source>
</reference>
<accession>A0A3G8Y154</accession>
<dbReference type="EMBL" id="CP034161">
    <property type="protein sequence ID" value="AZI39202.1"/>
    <property type="molecule type" value="Genomic_DNA"/>
</dbReference>
<organism evidence="1 2">
    <name type="scientific">Epilithonimonas vandammei</name>
    <dbReference type="NCBI Taxonomy" id="2487072"/>
    <lineage>
        <taxon>Bacteria</taxon>
        <taxon>Pseudomonadati</taxon>
        <taxon>Bacteroidota</taxon>
        <taxon>Flavobacteriia</taxon>
        <taxon>Flavobacteriales</taxon>
        <taxon>Weeksellaceae</taxon>
        <taxon>Chryseobacterium group</taxon>
        <taxon>Epilithonimonas</taxon>
    </lineage>
</organism>
<evidence type="ECO:0000313" key="2">
    <source>
        <dbReference type="Proteomes" id="UP000281810"/>
    </source>
</evidence>
<proteinExistence type="predicted"/>
<evidence type="ECO:0000313" key="1">
    <source>
        <dbReference type="EMBL" id="AZI39202.1"/>
    </source>
</evidence>
<protein>
    <submittedName>
        <fullName evidence="1">Uncharacterized protein</fullName>
    </submittedName>
</protein>
<gene>
    <name evidence="1" type="ORF">EIB74_04170</name>
</gene>